<dbReference type="EMBL" id="CP002408">
    <property type="protein sequence ID" value="AFU60250.1"/>
    <property type="molecule type" value="Genomic_DNA"/>
</dbReference>
<proteinExistence type="predicted"/>
<dbReference type="RefSeq" id="WP_015020783.1">
    <property type="nucleotide sequence ID" value="NC_018719.1"/>
</dbReference>
<keyword evidence="2" id="KW-1185">Reference proteome</keyword>
<dbReference type="Proteomes" id="UP000008037">
    <property type="component" value="Chromosome"/>
</dbReference>
<evidence type="ECO:0000313" key="1">
    <source>
        <dbReference type="EMBL" id="AFU60250.1"/>
    </source>
</evidence>
<dbReference type="BioCyc" id="CNIT1237085:G1324-3335-MONOMER"/>
<protein>
    <submittedName>
        <fullName evidence="1">Uncharacterized protein</fullName>
    </submittedName>
</protein>
<evidence type="ECO:0000313" key="2">
    <source>
        <dbReference type="Proteomes" id="UP000008037"/>
    </source>
</evidence>
<organism evidence="1 2">
    <name type="scientific">Nitrososphaera gargensis (strain Ga9.2)</name>
    <dbReference type="NCBI Taxonomy" id="1237085"/>
    <lineage>
        <taxon>Archaea</taxon>
        <taxon>Nitrososphaerota</taxon>
        <taxon>Nitrososphaeria</taxon>
        <taxon>Nitrososphaerales</taxon>
        <taxon>Nitrososphaeraceae</taxon>
        <taxon>Nitrososphaera</taxon>
    </lineage>
</organism>
<reference evidence="1 2" key="1">
    <citation type="journal article" date="2012" name="Environ. Microbiol.">
        <title>The genome of the ammonia-oxidizing Candidatus Nitrososphaera gargensis: insights into metabolic versatility and environmental adaptations.</title>
        <authorList>
            <person name="Spang A."/>
            <person name="Poehlein A."/>
            <person name="Offre P."/>
            <person name="Zumbragel S."/>
            <person name="Haider S."/>
            <person name="Rychlik N."/>
            <person name="Nowka B."/>
            <person name="Schmeisser C."/>
            <person name="Lebedeva E.V."/>
            <person name="Rattei T."/>
            <person name="Bohm C."/>
            <person name="Schmid M."/>
            <person name="Galushko A."/>
            <person name="Hatzenpichler R."/>
            <person name="Weinmaier T."/>
            <person name="Daniel R."/>
            <person name="Schleper C."/>
            <person name="Spieck E."/>
            <person name="Streit W."/>
            <person name="Wagner M."/>
        </authorList>
    </citation>
    <scope>NUCLEOTIDE SEQUENCE [LARGE SCALE GENOMIC DNA]</scope>
    <source>
        <strain evidence="2">Ga9.2</strain>
    </source>
</reference>
<dbReference type="AlphaFoldDB" id="K0IJM6"/>
<dbReference type="InParanoid" id="K0IJM6"/>
<name>K0IJM6_NITGG</name>
<gene>
    <name evidence="1" type="ordered locus">Ngar_c33350</name>
</gene>
<accession>K0IJM6</accession>
<sequence length="70" mass="7876">MGGKINNEKGISKFFLPKGDGMLPGDIIWMYVKGAGRKLKYKEGYVIKEGAQGFQCKDCKYYLYILATVC</sequence>
<dbReference type="KEGG" id="nga:Ngar_c33350"/>
<dbReference type="GeneID" id="13797145"/>
<dbReference type="HOGENOM" id="CLU_2748328_0_0_2"/>